<dbReference type="Proteomes" id="UP000027920">
    <property type="component" value="Unassembled WGS sequence"/>
</dbReference>
<dbReference type="AlphaFoldDB" id="A0A072P8N1"/>
<evidence type="ECO:0000313" key="4">
    <source>
        <dbReference type="Proteomes" id="UP000027920"/>
    </source>
</evidence>
<protein>
    <recommendedName>
        <fullName evidence="5">Glycosyltransferase 2</fullName>
    </recommendedName>
</protein>
<dbReference type="EMBL" id="AMGV01000007">
    <property type="protein sequence ID" value="KEF55638.1"/>
    <property type="molecule type" value="Genomic_DNA"/>
</dbReference>
<evidence type="ECO:0000256" key="1">
    <source>
        <dbReference type="SAM" id="MobiDB-lite"/>
    </source>
</evidence>
<dbReference type="RefSeq" id="XP_013258228.1">
    <property type="nucleotide sequence ID" value="XM_013402774.1"/>
</dbReference>
<sequence length="668" mass="74987">MAARSRSNPDSRLHGKKHDFVPEASTTSISLLRPLKSLRRRRVFLALLTLWLLYLFFKHMPTDVPSVGQRYDPRYGRLSPNLARPDQAHPEPPNPEALSNDEQGYEGPIKFLELARSLRHAIHNPTTQGNVLYAISRLDSVPRILPLACTMARNNRTRVHFAFMGRQSAKWDDIKALNGFADSDCALYLHDARPDHATQSSINRLDVSARASLGHIHSAIGLSAVFVGDASFEDEYLVDSLREKASSEGLSIIALPAGGLAGMSWISSLNARSMSYLNDISIEIIIHAHTEASANVMRLIRSIQEADYSGWSLPRVTIELPARTDPFLMHFLSKLQWPPSEYASESKLVLRHRIDARPISPVQASLRTIESYYPAQLSESHLLVVSPDVELSPGYFQYLMYTLLEYRYSRQPTGSLDDVMGISLELPGVAPDRKTKSPWTALKISDPLVLWQAPNSNACLYFGDKWVEMHTFLAQRLMSDPEMAKKSAASPVLSHDYPRWLPLVLEMMQARNYYMLYPTFAQQEHEAIATLHKELVQKPEEYMEAEHKRQHSAGEQAWGVVPEAEALTADDEIKQLLRQERRVFTDSLVATLLDQSDSRGPDHVVDPTSKIPLISFYGEQMAAAESVKDSWKFAAEFARDVGSCAGGSFEQKLDKVPSIESLFCLSSS</sequence>
<accession>A0A072P8N1</accession>
<organism evidence="3 4">
    <name type="scientific">Exophiala aquamarina CBS 119918</name>
    <dbReference type="NCBI Taxonomy" id="1182545"/>
    <lineage>
        <taxon>Eukaryota</taxon>
        <taxon>Fungi</taxon>
        <taxon>Dikarya</taxon>
        <taxon>Ascomycota</taxon>
        <taxon>Pezizomycotina</taxon>
        <taxon>Eurotiomycetes</taxon>
        <taxon>Chaetothyriomycetidae</taxon>
        <taxon>Chaetothyriales</taxon>
        <taxon>Herpotrichiellaceae</taxon>
        <taxon>Exophiala</taxon>
    </lineage>
</organism>
<gene>
    <name evidence="3" type="ORF">A1O9_08388</name>
</gene>
<dbReference type="HOGENOM" id="CLU_018583_0_0_1"/>
<keyword evidence="2" id="KW-1133">Transmembrane helix</keyword>
<keyword evidence="4" id="KW-1185">Reference proteome</keyword>
<dbReference type="VEuPathDB" id="FungiDB:A1O9_08388"/>
<name>A0A072P8N1_9EURO</name>
<reference evidence="3 4" key="1">
    <citation type="submission" date="2013-03" db="EMBL/GenBank/DDBJ databases">
        <title>The Genome Sequence of Exophiala aquamarina CBS 119918.</title>
        <authorList>
            <consortium name="The Broad Institute Genomics Platform"/>
            <person name="Cuomo C."/>
            <person name="de Hoog S."/>
            <person name="Gorbushina A."/>
            <person name="Walker B."/>
            <person name="Young S.K."/>
            <person name="Zeng Q."/>
            <person name="Gargeya S."/>
            <person name="Fitzgerald M."/>
            <person name="Haas B."/>
            <person name="Abouelleil A."/>
            <person name="Allen A.W."/>
            <person name="Alvarado L."/>
            <person name="Arachchi H.M."/>
            <person name="Berlin A.M."/>
            <person name="Chapman S.B."/>
            <person name="Gainer-Dewar J."/>
            <person name="Goldberg J."/>
            <person name="Griggs A."/>
            <person name="Gujja S."/>
            <person name="Hansen M."/>
            <person name="Howarth C."/>
            <person name="Imamovic A."/>
            <person name="Ireland A."/>
            <person name="Larimer J."/>
            <person name="McCowan C."/>
            <person name="Murphy C."/>
            <person name="Pearson M."/>
            <person name="Poon T.W."/>
            <person name="Priest M."/>
            <person name="Roberts A."/>
            <person name="Saif S."/>
            <person name="Shea T."/>
            <person name="Sisk P."/>
            <person name="Sykes S."/>
            <person name="Wortman J."/>
            <person name="Nusbaum C."/>
            <person name="Birren B."/>
        </authorList>
    </citation>
    <scope>NUCLEOTIDE SEQUENCE [LARGE SCALE GENOMIC DNA]</scope>
    <source>
        <strain evidence="3 4">CBS 119918</strain>
    </source>
</reference>
<dbReference type="PANTHER" id="PTHR33604:SF3">
    <property type="entry name" value="OSJNBA0004B13.7 PROTEIN"/>
    <property type="match status" value="1"/>
</dbReference>
<evidence type="ECO:0000256" key="2">
    <source>
        <dbReference type="SAM" id="Phobius"/>
    </source>
</evidence>
<keyword evidence="2" id="KW-0472">Membrane</keyword>
<dbReference type="OrthoDB" id="5397682at2759"/>
<keyword evidence="2" id="KW-0812">Transmembrane</keyword>
<proteinExistence type="predicted"/>
<dbReference type="PANTHER" id="PTHR33604">
    <property type="entry name" value="OSJNBA0004B13.7 PROTEIN"/>
    <property type="match status" value="1"/>
</dbReference>
<feature type="transmembrane region" description="Helical" evidence="2">
    <location>
        <begin position="43"/>
        <end position="60"/>
    </location>
</feature>
<evidence type="ECO:0008006" key="5">
    <source>
        <dbReference type="Google" id="ProtNLM"/>
    </source>
</evidence>
<evidence type="ECO:0000313" key="3">
    <source>
        <dbReference type="EMBL" id="KEF55638.1"/>
    </source>
</evidence>
<comment type="caution">
    <text evidence="3">The sequence shown here is derived from an EMBL/GenBank/DDBJ whole genome shotgun (WGS) entry which is preliminary data.</text>
</comment>
<feature type="region of interest" description="Disordered" evidence="1">
    <location>
        <begin position="75"/>
        <end position="102"/>
    </location>
</feature>
<dbReference type="STRING" id="1182545.A0A072P8N1"/>
<dbReference type="GeneID" id="25283301"/>